<evidence type="ECO:0000256" key="2">
    <source>
        <dbReference type="ARBA" id="ARBA00022527"/>
    </source>
</evidence>
<dbReference type="AlphaFoldDB" id="A0AAD4WCZ2"/>
<dbReference type="CDD" id="cd00054">
    <property type="entry name" value="EGF_CA"/>
    <property type="match status" value="1"/>
</dbReference>
<evidence type="ECO:0000256" key="6">
    <source>
        <dbReference type="ARBA" id="ARBA00022741"/>
    </source>
</evidence>
<evidence type="ECO:0000256" key="3">
    <source>
        <dbReference type="ARBA" id="ARBA00022679"/>
    </source>
</evidence>
<keyword evidence="5 16" id="KW-0732">Signal</keyword>
<dbReference type="Gene3D" id="2.10.25.10">
    <property type="entry name" value="Laminin"/>
    <property type="match status" value="1"/>
</dbReference>
<dbReference type="InterPro" id="IPR011009">
    <property type="entry name" value="Kinase-like_dom_sf"/>
</dbReference>
<evidence type="ECO:0000256" key="5">
    <source>
        <dbReference type="ARBA" id="ARBA00022729"/>
    </source>
</evidence>
<dbReference type="PROSITE" id="PS01187">
    <property type="entry name" value="EGF_CA"/>
    <property type="match status" value="1"/>
</dbReference>
<dbReference type="GO" id="GO:0005886">
    <property type="term" value="C:plasma membrane"/>
    <property type="evidence" value="ECO:0007669"/>
    <property type="project" value="TreeGrafter"/>
</dbReference>
<comment type="subcellular location">
    <subcellularLocation>
        <location evidence="1">Membrane</location>
        <topology evidence="1">Single-pass type I membrane protein</topology>
    </subcellularLocation>
</comment>
<keyword evidence="11" id="KW-1015">Disulfide bond</keyword>
<dbReference type="InterPro" id="IPR018097">
    <property type="entry name" value="EGF_Ca-bd_CS"/>
</dbReference>
<feature type="chain" id="PRO_5042248797" description="Protein kinase domain-containing protein" evidence="16">
    <location>
        <begin position="26"/>
        <end position="782"/>
    </location>
</feature>
<keyword evidence="4 15" id="KW-0812">Transmembrane</keyword>
<evidence type="ECO:0000256" key="1">
    <source>
        <dbReference type="ARBA" id="ARBA00004479"/>
    </source>
</evidence>
<gene>
    <name evidence="18" type="ORF">L3X38_019099</name>
</gene>
<dbReference type="InterPro" id="IPR045274">
    <property type="entry name" value="WAK-like"/>
</dbReference>
<dbReference type="Gene3D" id="3.30.200.20">
    <property type="entry name" value="Phosphorylase Kinase, domain 1"/>
    <property type="match status" value="1"/>
</dbReference>
<dbReference type="Pfam" id="PF00069">
    <property type="entry name" value="Pkinase"/>
    <property type="match status" value="1"/>
</dbReference>
<evidence type="ECO:0000256" key="16">
    <source>
        <dbReference type="SAM" id="SignalP"/>
    </source>
</evidence>
<dbReference type="GO" id="GO:0030247">
    <property type="term" value="F:polysaccharide binding"/>
    <property type="evidence" value="ECO:0007669"/>
    <property type="project" value="InterPro"/>
</dbReference>
<evidence type="ECO:0000256" key="15">
    <source>
        <dbReference type="SAM" id="Phobius"/>
    </source>
</evidence>
<evidence type="ECO:0000313" key="18">
    <source>
        <dbReference type="EMBL" id="KAI5339827.1"/>
    </source>
</evidence>
<feature type="domain" description="Protein kinase" evidence="17">
    <location>
        <begin position="441"/>
        <end position="719"/>
    </location>
</feature>
<evidence type="ECO:0000256" key="13">
    <source>
        <dbReference type="ARBA" id="ARBA00047558"/>
    </source>
</evidence>
<dbReference type="GO" id="GO:0005509">
    <property type="term" value="F:calcium ion binding"/>
    <property type="evidence" value="ECO:0007669"/>
    <property type="project" value="InterPro"/>
</dbReference>
<keyword evidence="2" id="KW-0723">Serine/threonine-protein kinase</keyword>
<dbReference type="PANTHER" id="PTHR27005:SF280">
    <property type="entry name" value="WALL-ASSOCIATED RECEPTOR KINASE-LIKE 8"/>
    <property type="match status" value="1"/>
</dbReference>
<evidence type="ECO:0000313" key="19">
    <source>
        <dbReference type="Proteomes" id="UP001054821"/>
    </source>
</evidence>
<sequence length="782" mass="88053">MTILLDQHMIFILLFCLWHISIAQAASRAETPPIAMPNCTTLCGGVSIPYPFGIGPSTNCFLNEWFQIDCNKSTRHKPFLRRAQLEVLNISINGTLRVNSPVTFLCNTKKGNSSHQLLANLTGSFFVFSQRHNIFTAVSCGFLAVVTSSNDDDMVAVTDKIIGGCRSICDSFQKGRSNYDGCDGINCCQTTIPPNLTSVTTHILYANASAIDCTNYPPTDSIYEKNINYAFLVDREWFDNTSSRAVQAMEKVPVVLEWALQYDNNVTDLLFTSFIHGERNRSRRHDPTHYCEVDETSTYSFSPRHMAASFYCHCPEDFEGNPYLRQSWHDIDECSYNPTICLAGSKCVNDYGEYHCSVNKMRTLKWALKGLGSGLGLILLLIGLWLGYRLIKKRNDIKKKKKFFKQNGGLLLEQQLSSGEVNVERIKLFKSTELEKSTDNFNVNRILGQGGQGTVYKGMLTDGRIVAVKKSKVVDEGQLSEFINEVVILSQINHRNVVKILGCCLETEVPLLVYEFIPSGTLYQYIQGQIKEFQLTWQMRLRIALEISGALSYLHSAASFPIYHRDIKSTNILLDEKYRAKVADFGTSRSIVIGQTHLTTVIHGTFGYLDPEYFRSSQFTEKSDVYSFGVVLVELLTGEKHISLVVTSSAKEKEYRSLAAYFITSMEEDRLLDIVDALVLKEGSEIEIRVVANLARRCLNLNGRNRPTMREVTAELEALQMAEKSSNTQQNYEGLEFVEHKSIEKWGAVSSSTGTGWSAWDRDGDDPTSSLLELPQLSVKIW</sequence>
<evidence type="ECO:0000256" key="9">
    <source>
        <dbReference type="ARBA" id="ARBA00022989"/>
    </source>
</evidence>
<keyword evidence="6" id="KW-0547">Nucleotide-binding</keyword>
<dbReference type="PROSITE" id="PS00108">
    <property type="entry name" value="PROTEIN_KINASE_ST"/>
    <property type="match status" value="1"/>
</dbReference>
<dbReference type="EMBL" id="JAJFAZ020000003">
    <property type="protein sequence ID" value="KAI5339827.1"/>
    <property type="molecule type" value="Genomic_DNA"/>
</dbReference>
<comment type="catalytic activity">
    <reaction evidence="13">
        <text>L-seryl-[protein] + ATP = O-phospho-L-seryl-[protein] + ADP + H(+)</text>
        <dbReference type="Rhea" id="RHEA:17989"/>
        <dbReference type="Rhea" id="RHEA-COMP:9863"/>
        <dbReference type="Rhea" id="RHEA-COMP:11604"/>
        <dbReference type="ChEBI" id="CHEBI:15378"/>
        <dbReference type="ChEBI" id="CHEBI:29999"/>
        <dbReference type="ChEBI" id="CHEBI:30616"/>
        <dbReference type="ChEBI" id="CHEBI:83421"/>
        <dbReference type="ChEBI" id="CHEBI:456216"/>
    </reaction>
</comment>
<keyword evidence="12" id="KW-0325">Glycoprotein</keyword>
<accession>A0AAD4WCZ2</accession>
<keyword evidence="3" id="KW-0808">Transferase</keyword>
<reference evidence="18 19" key="1">
    <citation type="journal article" date="2022" name="G3 (Bethesda)">
        <title>Whole-genome sequence and methylome profiling of the almond [Prunus dulcis (Mill.) D.A. Webb] cultivar 'Nonpareil'.</title>
        <authorList>
            <person name="D'Amico-Willman K.M."/>
            <person name="Ouma W.Z."/>
            <person name="Meulia T."/>
            <person name="Sideli G.M."/>
            <person name="Gradziel T.M."/>
            <person name="Fresnedo-Ramirez J."/>
        </authorList>
    </citation>
    <scope>NUCLEOTIDE SEQUENCE [LARGE SCALE GENOMIC DNA]</scope>
    <source>
        <strain evidence="18">Clone GOH B32 T37-40</strain>
    </source>
</reference>
<dbReference type="InterPro" id="IPR000719">
    <property type="entry name" value="Prot_kinase_dom"/>
</dbReference>
<dbReference type="Pfam" id="PF13947">
    <property type="entry name" value="GUB_WAK_bind"/>
    <property type="match status" value="1"/>
</dbReference>
<comment type="caution">
    <text evidence="18">The sequence shown here is derived from an EMBL/GenBank/DDBJ whole genome shotgun (WGS) entry which is preliminary data.</text>
</comment>
<name>A0AAD4WCZ2_PRUDU</name>
<comment type="catalytic activity">
    <reaction evidence="14">
        <text>L-threonyl-[protein] + ATP = O-phospho-L-threonyl-[protein] + ADP + H(+)</text>
        <dbReference type="Rhea" id="RHEA:46608"/>
        <dbReference type="Rhea" id="RHEA-COMP:11060"/>
        <dbReference type="Rhea" id="RHEA-COMP:11605"/>
        <dbReference type="ChEBI" id="CHEBI:15378"/>
        <dbReference type="ChEBI" id="CHEBI:30013"/>
        <dbReference type="ChEBI" id="CHEBI:30616"/>
        <dbReference type="ChEBI" id="CHEBI:61977"/>
        <dbReference type="ChEBI" id="CHEBI:456216"/>
    </reaction>
</comment>
<proteinExistence type="predicted"/>
<evidence type="ECO:0000256" key="10">
    <source>
        <dbReference type="ARBA" id="ARBA00023136"/>
    </source>
</evidence>
<dbReference type="SUPFAM" id="SSF56112">
    <property type="entry name" value="Protein kinase-like (PK-like)"/>
    <property type="match status" value="1"/>
</dbReference>
<feature type="transmembrane region" description="Helical" evidence="15">
    <location>
        <begin position="366"/>
        <end position="391"/>
    </location>
</feature>
<dbReference type="GO" id="GO:0005524">
    <property type="term" value="F:ATP binding"/>
    <property type="evidence" value="ECO:0007669"/>
    <property type="project" value="UniProtKB-KW"/>
</dbReference>
<feature type="signal peptide" evidence="16">
    <location>
        <begin position="1"/>
        <end position="25"/>
    </location>
</feature>
<dbReference type="SMART" id="SM00220">
    <property type="entry name" value="S_TKc"/>
    <property type="match status" value="1"/>
</dbReference>
<evidence type="ECO:0000256" key="14">
    <source>
        <dbReference type="ARBA" id="ARBA00047951"/>
    </source>
</evidence>
<evidence type="ECO:0000259" key="17">
    <source>
        <dbReference type="PROSITE" id="PS50011"/>
    </source>
</evidence>
<keyword evidence="19" id="KW-1185">Reference proteome</keyword>
<dbReference type="Proteomes" id="UP001054821">
    <property type="component" value="Chromosome 3"/>
</dbReference>
<protein>
    <recommendedName>
        <fullName evidence="17">Protein kinase domain-containing protein</fullName>
    </recommendedName>
</protein>
<keyword evidence="9 15" id="KW-1133">Transmembrane helix</keyword>
<dbReference type="PROSITE" id="PS50011">
    <property type="entry name" value="PROTEIN_KINASE_DOM"/>
    <property type="match status" value="1"/>
</dbReference>
<dbReference type="Gene3D" id="1.10.510.10">
    <property type="entry name" value="Transferase(Phosphotransferase) domain 1"/>
    <property type="match status" value="1"/>
</dbReference>
<keyword evidence="7" id="KW-0418">Kinase</keyword>
<evidence type="ECO:0000256" key="4">
    <source>
        <dbReference type="ARBA" id="ARBA00022692"/>
    </source>
</evidence>
<dbReference type="InterPro" id="IPR008271">
    <property type="entry name" value="Ser/Thr_kinase_AS"/>
</dbReference>
<dbReference type="FunFam" id="1.10.510.10:FF:000084">
    <property type="entry name" value="Wall-associated receptor kinase 2"/>
    <property type="match status" value="1"/>
</dbReference>
<evidence type="ECO:0000256" key="12">
    <source>
        <dbReference type="ARBA" id="ARBA00023180"/>
    </source>
</evidence>
<dbReference type="FunFam" id="3.30.200.20:FF:000043">
    <property type="entry name" value="Wall-associated receptor kinase 2"/>
    <property type="match status" value="1"/>
</dbReference>
<dbReference type="GO" id="GO:0004674">
    <property type="term" value="F:protein serine/threonine kinase activity"/>
    <property type="evidence" value="ECO:0007669"/>
    <property type="project" value="UniProtKB-KW"/>
</dbReference>
<dbReference type="GO" id="GO:0007166">
    <property type="term" value="P:cell surface receptor signaling pathway"/>
    <property type="evidence" value="ECO:0007669"/>
    <property type="project" value="InterPro"/>
</dbReference>
<organism evidence="18 19">
    <name type="scientific">Prunus dulcis</name>
    <name type="common">Almond</name>
    <name type="synonym">Amygdalus dulcis</name>
    <dbReference type="NCBI Taxonomy" id="3755"/>
    <lineage>
        <taxon>Eukaryota</taxon>
        <taxon>Viridiplantae</taxon>
        <taxon>Streptophyta</taxon>
        <taxon>Embryophyta</taxon>
        <taxon>Tracheophyta</taxon>
        <taxon>Spermatophyta</taxon>
        <taxon>Magnoliopsida</taxon>
        <taxon>eudicotyledons</taxon>
        <taxon>Gunneridae</taxon>
        <taxon>Pentapetalae</taxon>
        <taxon>rosids</taxon>
        <taxon>fabids</taxon>
        <taxon>Rosales</taxon>
        <taxon>Rosaceae</taxon>
        <taxon>Amygdaloideae</taxon>
        <taxon>Amygdaleae</taxon>
        <taxon>Prunus</taxon>
    </lineage>
</organism>
<evidence type="ECO:0000256" key="7">
    <source>
        <dbReference type="ARBA" id="ARBA00022777"/>
    </source>
</evidence>
<dbReference type="InterPro" id="IPR025287">
    <property type="entry name" value="WAK_GUB"/>
</dbReference>
<keyword evidence="10 15" id="KW-0472">Membrane</keyword>
<keyword evidence="8" id="KW-0067">ATP-binding</keyword>
<evidence type="ECO:0000256" key="8">
    <source>
        <dbReference type="ARBA" id="ARBA00022840"/>
    </source>
</evidence>
<dbReference type="PANTHER" id="PTHR27005">
    <property type="entry name" value="WALL-ASSOCIATED RECEPTOR KINASE-LIKE 21"/>
    <property type="match status" value="1"/>
</dbReference>
<evidence type="ECO:0000256" key="11">
    <source>
        <dbReference type="ARBA" id="ARBA00023157"/>
    </source>
</evidence>